<gene>
    <name evidence="2" type="ORF">PEDI_51500</name>
</gene>
<name>A0AAN4W3F3_9BACT</name>
<keyword evidence="1" id="KW-1133">Transmembrane helix</keyword>
<accession>A0AAN4W3F3</accession>
<sequence length="433" mass="51321">MGEKPEEEENKKSVNWKELIVNNLFIAIIVAGASIYMNQCSDLNVESFKSEQERKLDSINKVHEIELLKLKNHLDSSTAIKLLREELEHKRMMDSLNFINEIKQNKTKFQNEIAFAELRFRDRLAEIDRLVRADDTRNKDEKRLDFVTAQLEEFYWPILIRLEKNNAAYKLLGNRFFGSVVDSLVVLPNHLDIVNIIQSKIHLAQADSILIKELENYIGHVYSYQSLRLGNLKFNPDESGGNNFREEFYYLILDRTKHFQSLYNDLILRVHEDSLREHLPNDLSKIYKSLDLDCVKRKQEQEFVSFIDFRTKDLEIPLSYNTEFYSHKIDNQIFISFEGPKKKKSHVKLEIGPFNLNTNKFYSDSSLGAFRKDTLVEVGKQFIYKTKKRVYKIWVKDRWRSKIRDRVELSVESWNQKPKLTNTQDTISCIRYR</sequence>
<keyword evidence="1" id="KW-0472">Membrane</keyword>
<evidence type="ECO:0000313" key="3">
    <source>
        <dbReference type="Proteomes" id="UP001310022"/>
    </source>
</evidence>
<feature type="transmembrane region" description="Helical" evidence="1">
    <location>
        <begin position="20"/>
        <end position="37"/>
    </location>
</feature>
<comment type="caution">
    <text evidence="2">The sequence shown here is derived from an EMBL/GenBank/DDBJ whole genome shotgun (WGS) entry which is preliminary data.</text>
</comment>
<proteinExistence type="predicted"/>
<dbReference type="RefSeq" id="WP_338239657.1">
    <property type="nucleotide sequence ID" value="NZ_BQKE01000006.1"/>
</dbReference>
<keyword evidence="1" id="KW-0812">Transmembrane</keyword>
<keyword evidence="3" id="KW-1185">Reference proteome</keyword>
<reference evidence="2 3" key="1">
    <citation type="submission" date="2021-12" db="EMBL/GenBank/DDBJ databases">
        <title>Genome sequencing of bacteria with rrn-lacking chromosome and rrn-plasmid.</title>
        <authorList>
            <person name="Anda M."/>
            <person name="Iwasaki W."/>
        </authorList>
    </citation>
    <scope>NUCLEOTIDE SEQUENCE [LARGE SCALE GENOMIC DNA]</scope>
    <source>
        <strain evidence="2 3">NBRC 15940</strain>
    </source>
</reference>
<organism evidence="2 3">
    <name type="scientific">Persicobacter diffluens</name>
    <dbReference type="NCBI Taxonomy" id="981"/>
    <lineage>
        <taxon>Bacteria</taxon>
        <taxon>Pseudomonadati</taxon>
        <taxon>Bacteroidota</taxon>
        <taxon>Cytophagia</taxon>
        <taxon>Cytophagales</taxon>
        <taxon>Persicobacteraceae</taxon>
        <taxon>Persicobacter</taxon>
    </lineage>
</organism>
<evidence type="ECO:0000313" key="2">
    <source>
        <dbReference type="EMBL" id="GJM64598.1"/>
    </source>
</evidence>
<evidence type="ECO:0000256" key="1">
    <source>
        <dbReference type="SAM" id="Phobius"/>
    </source>
</evidence>
<dbReference type="EMBL" id="BQKE01000006">
    <property type="protein sequence ID" value="GJM64598.1"/>
    <property type="molecule type" value="Genomic_DNA"/>
</dbReference>
<dbReference type="Proteomes" id="UP001310022">
    <property type="component" value="Unassembled WGS sequence"/>
</dbReference>
<dbReference type="AlphaFoldDB" id="A0AAN4W3F3"/>
<protein>
    <submittedName>
        <fullName evidence="2">Uncharacterized protein</fullName>
    </submittedName>
</protein>